<dbReference type="EMBL" id="VIGI01000004">
    <property type="protein sequence ID" value="KAB8301605.1"/>
    <property type="molecule type" value="Genomic_DNA"/>
</dbReference>
<keyword evidence="23" id="KW-1185">Reference proteome</keyword>
<feature type="compositionally biased region" description="Basic and acidic residues" evidence="20">
    <location>
        <begin position="519"/>
        <end position="551"/>
    </location>
</feature>
<dbReference type="InterPro" id="IPR000687">
    <property type="entry name" value="RIO_kinase"/>
</dbReference>
<name>A0A5N6KDZ2_MONLA</name>
<keyword evidence="9" id="KW-0808">Transferase</keyword>
<dbReference type="GO" id="GO:0016787">
    <property type="term" value="F:hydrolase activity"/>
    <property type="evidence" value="ECO:0007669"/>
    <property type="project" value="UniProtKB-KW"/>
</dbReference>
<dbReference type="Gene3D" id="1.10.510.10">
    <property type="entry name" value="Transferase(Phosphotransferase) domain 1"/>
    <property type="match status" value="1"/>
</dbReference>
<evidence type="ECO:0000256" key="4">
    <source>
        <dbReference type="ARBA" id="ARBA00012513"/>
    </source>
</evidence>
<comment type="similarity">
    <text evidence="3">Belongs to the protein kinase superfamily. RIO-type Ser/Thr kinase family.</text>
</comment>
<comment type="catalytic activity">
    <reaction evidence="18">
        <text>ATP + H2O = ADP + phosphate + H(+)</text>
        <dbReference type="Rhea" id="RHEA:13065"/>
        <dbReference type="ChEBI" id="CHEBI:15377"/>
        <dbReference type="ChEBI" id="CHEBI:15378"/>
        <dbReference type="ChEBI" id="CHEBI:30616"/>
        <dbReference type="ChEBI" id="CHEBI:43474"/>
        <dbReference type="ChEBI" id="CHEBI:456216"/>
    </reaction>
</comment>
<evidence type="ECO:0000256" key="15">
    <source>
        <dbReference type="ARBA" id="ARBA00022842"/>
    </source>
</evidence>
<dbReference type="SUPFAM" id="SSF56112">
    <property type="entry name" value="Protein kinase-like (PK-like)"/>
    <property type="match status" value="1"/>
</dbReference>
<protein>
    <recommendedName>
        <fullName evidence="5">Serine/threonine-protein kinase RIO1</fullName>
        <ecNumber evidence="4">2.7.11.1</ecNumber>
    </recommendedName>
    <alternativeName>
        <fullName evidence="19">Serine/threonine-protein kinase rio1</fullName>
    </alternativeName>
</protein>
<keyword evidence="6" id="KW-0963">Cytoplasm</keyword>
<evidence type="ECO:0000256" key="11">
    <source>
        <dbReference type="ARBA" id="ARBA00022741"/>
    </source>
</evidence>
<comment type="caution">
    <text evidence="22">The sequence shown here is derived from an EMBL/GenBank/DDBJ whole genome shotgun (WGS) entry which is preliminary data.</text>
</comment>
<feature type="compositionally biased region" description="Acidic residues" evidence="20">
    <location>
        <begin position="53"/>
        <end position="77"/>
    </location>
</feature>
<dbReference type="GO" id="GO:0004674">
    <property type="term" value="F:protein serine/threonine kinase activity"/>
    <property type="evidence" value="ECO:0007669"/>
    <property type="project" value="UniProtKB-KW"/>
</dbReference>
<dbReference type="GO" id="GO:0005737">
    <property type="term" value="C:cytoplasm"/>
    <property type="evidence" value="ECO:0007669"/>
    <property type="project" value="UniProtKB-SubCell"/>
</dbReference>
<comment type="catalytic activity">
    <reaction evidence="17">
        <text>L-seryl-[protein] + ATP = O-phospho-L-seryl-[protein] + ADP + H(+)</text>
        <dbReference type="Rhea" id="RHEA:17989"/>
        <dbReference type="Rhea" id="RHEA-COMP:9863"/>
        <dbReference type="Rhea" id="RHEA-COMP:11604"/>
        <dbReference type="ChEBI" id="CHEBI:15378"/>
        <dbReference type="ChEBI" id="CHEBI:29999"/>
        <dbReference type="ChEBI" id="CHEBI:30616"/>
        <dbReference type="ChEBI" id="CHEBI:83421"/>
        <dbReference type="ChEBI" id="CHEBI:456216"/>
        <dbReference type="EC" id="2.7.11.1"/>
    </reaction>
</comment>
<sequence>MAENNETSIPISAVAAGQDPTHTYIPNQGYAHPATSDAPPMTPTYGENTEYAADNEDDAYDDLFDDEDDGYVDDVDYDPSSGDLTKSYNRQRKLNDSNATGAPRINPQRPAANTKASVDDQISSLAKHAAKIRLDGGFDGGHKTHGKDKSDRATSEQVLDPRTRMILLQMINRGIVSEVNGCLSTGKEANVYGALSIPSTEADSQPIHRAIKVYKTSILVFKDRDRYVTGEHRFRSGYNKGNNRAMVKVWAEKEFRNLKRLHLAGIPCPEPVHLRLHVLVMGFLGDKKGWAAPRLRDVELSGEDVDEQWRLLYLQLIGLMRRMYQTCKLVHADLSEYNVLYHQKKLFIIDVSQSVEHDHPRSLEFLRMDIKNVSDFFKRKNVEVLSEQTIYQFITFHDGPTQEPGLSEALEKLLLERPEEDETEEAVAKQQVENEVFRQQYIPQTLEQVYDFERDAEKVGKGERGDLVYRNLLAADKMPMSSGNEADAEDTMGDGTSQASDDDDDEGGDEGDDGDDDDYEKRFEKGTPRGKRFEDKDAKKEHKKAVKEEKREKRKDKIPKHLKKKLQTNKLLNNESANVTFIQSIVFYLGITSSRALTGVLFGDFLFLFICTKETANDYLKRGLRAGFMLHAQIELDWLLRKYEMDCLCGHICIHSLRLIACCLEL</sequence>
<evidence type="ECO:0000256" key="7">
    <source>
        <dbReference type="ARBA" id="ARBA00022517"/>
    </source>
</evidence>
<dbReference type="GO" id="GO:0042254">
    <property type="term" value="P:ribosome biogenesis"/>
    <property type="evidence" value="ECO:0007669"/>
    <property type="project" value="UniProtKB-KW"/>
</dbReference>
<keyword evidence="12" id="KW-0418">Kinase</keyword>
<evidence type="ECO:0000256" key="1">
    <source>
        <dbReference type="ARBA" id="ARBA00001946"/>
    </source>
</evidence>
<keyword evidence="8" id="KW-0723">Serine/threonine-protein kinase</keyword>
<feature type="region of interest" description="Disordered" evidence="20">
    <location>
        <begin position="1"/>
        <end position="118"/>
    </location>
</feature>
<feature type="compositionally biased region" description="Acidic residues" evidence="20">
    <location>
        <begin position="500"/>
        <end position="518"/>
    </location>
</feature>
<evidence type="ECO:0000256" key="20">
    <source>
        <dbReference type="SAM" id="MobiDB-lite"/>
    </source>
</evidence>
<dbReference type="Pfam" id="PF01163">
    <property type="entry name" value="RIO1"/>
    <property type="match status" value="1"/>
</dbReference>
<dbReference type="OrthoDB" id="205248at2759"/>
<evidence type="ECO:0000259" key="21">
    <source>
        <dbReference type="SMART" id="SM00090"/>
    </source>
</evidence>
<dbReference type="InterPro" id="IPR051272">
    <property type="entry name" value="RIO-type_Ser/Thr_kinase"/>
</dbReference>
<keyword evidence="7" id="KW-0690">Ribosome biogenesis</keyword>
<evidence type="ECO:0000256" key="2">
    <source>
        <dbReference type="ARBA" id="ARBA00004496"/>
    </source>
</evidence>
<evidence type="ECO:0000256" key="8">
    <source>
        <dbReference type="ARBA" id="ARBA00022527"/>
    </source>
</evidence>
<comment type="subcellular location">
    <subcellularLocation>
        <location evidence="2">Cytoplasm</location>
    </subcellularLocation>
</comment>
<evidence type="ECO:0000256" key="16">
    <source>
        <dbReference type="ARBA" id="ARBA00047899"/>
    </source>
</evidence>
<dbReference type="InterPro" id="IPR011009">
    <property type="entry name" value="Kinase-like_dom_sf"/>
</dbReference>
<dbReference type="InterPro" id="IPR018934">
    <property type="entry name" value="RIO_dom"/>
</dbReference>
<dbReference type="PROSITE" id="PS01245">
    <property type="entry name" value="RIO1"/>
    <property type="match status" value="1"/>
</dbReference>
<dbReference type="SMART" id="SM00090">
    <property type="entry name" value="RIO"/>
    <property type="match status" value="1"/>
</dbReference>
<evidence type="ECO:0000256" key="10">
    <source>
        <dbReference type="ARBA" id="ARBA00022723"/>
    </source>
</evidence>
<dbReference type="GO" id="GO:0046872">
    <property type="term" value="F:metal ion binding"/>
    <property type="evidence" value="ECO:0007669"/>
    <property type="project" value="UniProtKB-KW"/>
</dbReference>
<feature type="domain" description="RIO kinase" evidence="21">
    <location>
        <begin position="148"/>
        <end position="396"/>
    </location>
</feature>
<reference evidence="22 23" key="1">
    <citation type="submission" date="2019-06" db="EMBL/GenBank/DDBJ databases">
        <title>Genome Sequence of the Brown Rot Fungal Pathogen Monilinia laxa.</title>
        <authorList>
            <person name="De Miccolis Angelini R.M."/>
            <person name="Landi L."/>
            <person name="Abate D."/>
            <person name="Pollastro S."/>
            <person name="Romanazzi G."/>
            <person name="Faretra F."/>
        </authorList>
    </citation>
    <scope>NUCLEOTIDE SEQUENCE [LARGE SCALE GENOMIC DNA]</scope>
    <source>
        <strain evidence="22 23">Mlax316</strain>
    </source>
</reference>
<evidence type="ECO:0000256" key="6">
    <source>
        <dbReference type="ARBA" id="ARBA00022490"/>
    </source>
</evidence>
<dbReference type="Gene3D" id="3.30.200.20">
    <property type="entry name" value="Phosphorylase Kinase, domain 1"/>
    <property type="match status" value="1"/>
</dbReference>
<organism evidence="22 23">
    <name type="scientific">Monilinia laxa</name>
    <name type="common">Brown rot fungus</name>
    <name type="synonym">Sclerotinia laxa</name>
    <dbReference type="NCBI Taxonomy" id="61186"/>
    <lineage>
        <taxon>Eukaryota</taxon>
        <taxon>Fungi</taxon>
        <taxon>Dikarya</taxon>
        <taxon>Ascomycota</taxon>
        <taxon>Pezizomycotina</taxon>
        <taxon>Leotiomycetes</taxon>
        <taxon>Helotiales</taxon>
        <taxon>Sclerotiniaceae</taxon>
        <taxon>Monilinia</taxon>
    </lineage>
</organism>
<evidence type="ECO:0000256" key="13">
    <source>
        <dbReference type="ARBA" id="ARBA00022801"/>
    </source>
</evidence>
<gene>
    <name evidence="22" type="ORF">EYC80_003446</name>
</gene>
<evidence type="ECO:0000256" key="18">
    <source>
        <dbReference type="ARBA" id="ARBA00049360"/>
    </source>
</evidence>
<dbReference type="CDD" id="cd05147">
    <property type="entry name" value="RIO1_euk"/>
    <property type="match status" value="1"/>
</dbReference>
<evidence type="ECO:0000313" key="22">
    <source>
        <dbReference type="EMBL" id="KAB8301605.1"/>
    </source>
</evidence>
<dbReference type="Proteomes" id="UP000326757">
    <property type="component" value="Unassembled WGS sequence"/>
</dbReference>
<keyword evidence="15" id="KW-0460">Magnesium</keyword>
<comment type="cofactor">
    <cofactor evidence="1">
        <name>Mg(2+)</name>
        <dbReference type="ChEBI" id="CHEBI:18420"/>
    </cofactor>
</comment>
<evidence type="ECO:0000256" key="3">
    <source>
        <dbReference type="ARBA" id="ARBA00009196"/>
    </source>
</evidence>
<feature type="region of interest" description="Disordered" evidence="20">
    <location>
        <begin position="478"/>
        <end position="559"/>
    </location>
</feature>
<dbReference type="GO" id="GO:0005524">
    <property type="term" value="F:ATP binding"/>
    <property type="evidence" value="ECO:0007669"/>
    <property type="project" value="UniProtKB-KW"/>
</dbReference>
<accession>A0A5N6KDZ2</accession>
<comment type="catalytic activity">
    <reaction evidence="16">
        <text>L-threonyl-[protein] + ATP = O-phospho-L-threonyl-[protein] + ADP + H(+)</text>
        <dbReference type="Rhea" id="RHEA:46608"/>
        <dbReference type="Rhea" id="RHEA-COMP:11060"/>
        <dbReference type="Rhea" id="RHEA-COMP:11605"/>
        <dbReference type="ChEBI" id="CHEBI:15378"/>
        <dbReference type="ChEBI" id="CHEBI:30013"/>
        <dbReference type="ChEBI" id="CHEBI:30616"/>
        <dbReference type="ChEBI" id="CHEBI:61977"/>
        <dbReference type="ChEBI" id="CHEBI:456216"/>
        <dbReference type="EC" id="2.7.11.1"/>
    </reaction>
</comment>
<feature type="compositionally biased region" description="Polar residues" evidence="20">
    <location>
        <begin position="1"/>
        <end position="10"/>
    </location>
</feature>
<keyword evidence="11" id="KW-0547">Nucleotide-binding</keyword>
<evidence type="ECO:0000256" key="9">
    <source>
        <dbReference type="ARBA" id="ARBA00022679"/>
    </source>
</evidence>
<proteinExistence type="inferred from homology"/>
<evidence type="ECO:0000256" key="5">
    <source>
        <dbReference type="ARBA" id="ARBA00016038"/>
    </source>
</evidence>
<keyword evidence="14" id="KW-0067">ATP-binding</keyword>
<dbReference type="InterPro" id="IPR018935">
    <property type="entry name" value="RIO_kinase_CS"/>
</dbReference>
<keyword evidence="10" id="KW-0479">Metal-binding</keyword>
<evidence type="ECO:0000256" key="17">
    <source>
        <dbReference type="ARBA" id="ARBA00048679"/>
    </source>
</evidence>
<feature type="region of interest" description="Disordered" evidence="20">
    <location>
        <begin position="136"/>
        <end position="157"/>
    </location>
</feature>
<dbReference type="EC" id="2.7.11.1" evidence="4"/>
<dbReference type="FunFam" id="3.30.200.20:FF:000148">
    <property type="entry name" value="Serine/threonine-protein kinase RIO1"/>
    <property type="match status" value="1"/>
</dbReference>
<evidence type="ECO:0000256" key="14">
    <source>
        <dbReference type="ARBA" id="ARBA00022840"/>
    </source>
</evidence>
<dbReference type="AlphaFoldDB" id="A0A5N6KDZ2"/>
<dbReference type="PANTHER" id="PTHR45723">
    <property type="entry name" value="SERINE/THREONINE-PROTEIN KINASE RIO1"/>
    <property type="match status" value="1"/>
</dbReference>
<evidence type="ECO:0000256" key="19">
    <source>
        <dbReference type="ARBA" id="ARBA00068838"/>
    </source>
</evidence>
<dbReference type="FunFam" id="1.10.510.10:FF:000232">
    <property type="entry name" value="Serine/threonine-protein kinase RIO1"/>
    <property type="match status" value="1"/>
</dbReference>
<evidence type="ECO:0000256" key="12">
    <source>
        <dbReference type="ARBA" id="ARBA00022777"/>
    </source>
</evidence>
<evidence type="ECO:0000313" key="23">
    <source>
        <dbReference type="Proteomes" id="UP000326757"/>
    </source>
</evidence>
<keyword evidence="13" id="KW-0378">Hydrolase</keyword>